<dbReference type="EMBL" id="LUCM01009788">
    <property type="protein sequence ID" value="KAA0186386.1"/>
    <property type="molecule type" value="Genomic_DNA"/>
</dbReference>
<name>A0A8E0RRU8_9TREM</name>
<dbReference type="PANTHER" id="PTHR23248">
    <property type="entry name" value="PHOSPHOLIPID SCRAMBLASE-RELATED"/>
    <property type="match status" value="1"/>
</dbReference>
<keyword evidence="2" id="KW-0106">Calcium</keyword>
<gene>
    <name evidence="3" type="ORF">FBUS_08646</name>
</gene>
<dbReference type="OrthoDB" id="191150at2759"/>
<comment type="cofactor">
    <cofactor evidence="2">
        <name>Ca(2+)</name>
        <dbReference type="ChEBI" id="CHEBI:29108"/>
    </cofactor>
</comment>
<dbReference type="GO" id="GO:0005886">
    <property type="term" value="C:plasma membrane"/>
    <property type="evidence" value="ECO:0007669"/>
    <property type="project" value="TreeGrafter"/>
</dbReference>
<evidence type="ECO:0000313" key="4">
    <source>
        <dbReference type="Proteomes" id="UP000728185"/>
    </source>
</evidence>
<evidence type="ECO:0000313" key="3">
    <source>
        <dbReference type="EMBL" id="KAA0186386.1"/>
    </source>
</evidence>
<protein>
    <recommendedName>
        <fullName evidence="2">Phospholipid scramblase</fullName>
    </recommendedName>
</protein>
<dbReference type="Pfam" id="PF03803">
    <property type="entry name" value="Scramblase"/>
    <property type="match status" value="1"/>
</dbReference>
<comment type="caution">
    <text evidence="3">The sequence shown here is derived from an EMBL/GenBank/DDBJ whole genome shotgun (WGS) entry which is preliminary data.</text>
</comment>
<dbReference type="AlphaFoldDB" id="A0A8E0RRU8"/>
<reference evidence="3" key="1">
    <citation type="submission" date="2019-05" db="EMBL/GenBank/DDBJ databases">
        <title>Annotation for the trematode Fasciolopsis buski.</title>
        <authorList>
            <person name="Choi Y.-J."/>
        </authorList>
    </citation>
    <scope>NUCLEOTIDE SEQUENCE</scope>
    <source>
        <strain evidence="3">HT</strain>
        <tissue evidence="3">Whole worm</tissue>
    </source>
</reference>
<keyword evidence="4" id="KW-1185">Reference proteome</keyword>
<proteinExistence type="inferred from homology"/>
<evidence type="ECO:0000256" key="2">
    <source>
        <dbReference type="RuleBase" id="RU363116"/>
    </source>
</evidence>
<comment type="function">
    <text evidence="2">May mediate accelerated ATP-independent bidirectional transbilayer migration of phospholipids upon binding calcium ions that results in a loss of phospholipid asymmetry in the plasma membrane.</text>
</comment>
<sequence length="196" mass="22074">SNCYSLLSISPLSLAYPYCYPAFLSLYSESDFCMRQFCKSGRAFTMHVQDNMGGEVIRVNRPYKYHCICGCCNCSECCQDEIEVEAPVGQVTGYVKQVMAGCDVRYHILDANRNLVLKIHGPSYCYCPCFGEDVHFRVMSADDAVEIGRITKQWSNILQEYLTNADNFGVSFPMDLDVHVKATLIGAVFLIVSFFP</sequence>
<feature type="non-terminal residue" evidence="3">
    <location>
        <position position="1"/>
    </location>
</feature>
<comment type="similarity">
    <text evidence="1 2">Belongs to the phospholipid scramblase family.</text>
</comment>
<dbReference type="PANTHER" id="PTHR23248:SF63">
    <property type="entry name" value="PHOSPHOLIPID SCRAMBLASE"/>
    <property type="match status" value="1"/>
</dbReference>
<dbReference type="GO" id="GO:0017128">
    <property type="term" value="F:phospholipid scramblase activity"/>
    <property type="evidence" value="ECO:0007669"/>
    <property type="project" value="InterPro"/>
</dbReference>
<accession>A0A8E0RRU8</accession>
<dbReference type="Proteomes" id="UP000728185">
    <property type="component" value="Unassembled WGS sequence"/>
</dbReference>
<keyword evidence="2" id="KW-0564">Palmitate</keyword>
<organism evidence="3 4">
    <name type="scientific">Fasciolopsis buskii</name>
    <dbReference type="NCBI Taxonomy" id="27845"/>
    <lineage>
        <taxon>Eukaryota</taxon>
        <taxon>Metazoa</taxon>
        <taxon>Spiralia</taxon>
        <taxon>Lophotrochozoa</taxon>
        <taxon>Platyhelminthes</taxon>
        <taxon>Trematoda</taxon>
        <taxon>Digenea</taxon>
        <taxon>Plagiorchiida</taxon>
        <taxon>Echinostomata</taxon>
        <taxon>Echinostomatoidea</taxon>
        <taxon>Fasciolidae</taxon>
        <taxon>Fasciolopsis</taxon>
    </lineage>
</organism>
<keyword evidence="2" id="KW-0449">Lipoprotein</keyword>
<dbReference type="InterPro" id="IPR005552">
    <property type="entry name" value="Scramblase"/>
</dbReference>
<evidence type="ECO:0000256" key="1">
    <source>
        <dbReference type="ARBA" id="ARBA00005350"/>
    </source>
</evidence>